<evidence type="ECO:0000313" key="2">
    <source>
        <dbReference type="Proteomes" id="UP000216961"/>
    </source>
</evidence>
<dbReference type="EMBL" id="NPBQ01000121">
    <property type="protein sequence ID" value="PAD81518.1"/>
    <property type="molecule type" value="Genomic_DNA"/>
</dbReference>
<comment type="caution">
    <text evidence="1">The sequence shown here is derived from an EMBL/GenBank/DDBJ whole genome shotgun (WGS) entry which is preliminary data.</text>
</comment>
<accession>A0A268F830</accession>
<gene>
    <name evidence="1" type="ORF">CHH57_19505</name>
</gene>
<dbReference type="Proteomes" id="UP000216961">
    <property type="component" value="Unassembled WGS sequence"/>
</dbReference>
<sequence length="64" mass="7548">MNTLLIKKMIQKSLNQYHLEPDSLSLHDYERLAVHIIALKKQHPVHDLYDLVQDVVYSYITNSL</sequence>
<name>A0A268F830_NIACI</name>
<protein>
    <submittedName>
        <fullName evidence="1">Uncharacterized protein</fullName>
    </submittedName>
</protein>
<organism evidence="1 2">
    <name type="scientific">Niallia circulans</name>
    <name type="common">Bacillus circulans</name>
    <dbReference type="NCBI Taxonomy" id="1397"/>
    <lineage>
        <taxon>Bacteria</taxon>
        <taxon>Bacillati</taxon>
        <taxon>Bacillota</taxon>
        <taxon>Bacilli</taxon>
        <taxon>Bacillales</taxon>
        <taxon>Bacillaceae</taxon>
        <taxon>Niallia</taxon>
    </lineage>
</organism>
<dbReference type="KEGG" id="bcir:C2I06_08915"/>
<dbReference type="Pfam" id="PF14164">
    <property type="entry name" value="YqzH"/>
    <property type="match status" value="1"/>
</dbReference>
<reference evidence="1 2" key="1">
    <citation type="submission" date="2017-07" db="EMBL/GenBank/DDBJ databases">
        <title>Isolation and whole genome analysis of endospore-forming bacteria from heroin.</title>
        <authorList>
            <person name="Kalinowski J."/>
            <person name="Ahrens B."/>
            <person name="Al-Dilaimi A."/>
            <person name="Winkler A."/>
            <person name="Wibberg D."/>
            <person name="Schleenbecker U."/>
            <person name="Ruckert C."/>
            <person name="Wolfel R."/>
            <person name="Grass G."/>
        </authorList>
    </citation>
    <scope>NUCLEOTIDE SEQUENCE [LARGE SCALE GENOMIC DNA]</scope>
    <source>
        <strain evidence="1 2">7521-2</strain>
    </source>
</reference>
<dbReference type="RefSeq" id="WP_095332911.1">
    <property type="nucleotide sequence ID" value="NZ_CP026031.1"/>
</dbReference>
<evidence type="ECO:0000313" key="1">
    <source>
        <dbReference type="EMBL" id="PAD81518.1"/>
    </source>
</evidence>
<dbReference type="AlphaFoldDB" id="A0A268F830"/>
<proteinExistence type="predicted"/>
<dbReference type="InterPro" id="IPR025546">
    <property type="entry name" value="YqzH"/>
</dbReference>